<feature type="compositionally biased region" description="Basic and acidic residues" evidence="1">
    <location>
        <begin position="330"/>
        <end position="358"/>
    </location>
</feature>
<comment type="caution">
    <text evidence="3">The sequence shown here is derived from an EMBL/GenBank/DDBJ whole genome shotgun (WGS) entry which is preliminary data.</text>
</comment>
<feature type="region of interest" description="Disordered" evidence="1">
    <location>
        <begin position="1"/>
        <end position="176"/>
    </location>
</feature>
<evidence type="ECO:0000256" key="1">
    <source>
        <dbReference type="SAM" id="MobiDB-lite"/>
    </source>
</evidence>
<evidence type="ECO:0000259" key="2">
    <source>
        <dbReference type="Pfam" id="PF03732"/>
    </source>
</evidence>
<feature type="non-terminal residue" evidence="3">
    <location>
        <position position="1"/>
    </location>
</feature>
<dbReference type="Pfam" id="PF03732">
    <property type="entry name" value="Retrotrans_gag"/>
    <property type="match status" value="1"/>
</dbReference>
<accession>A0A392M2I3</accession>
<evidence type="ECO:0000313" key="4">
    <source>
        <dbReference type="Proteomes" id="UP000265520"/>
    </source>
</evidence>
<dbReference type="AlphaFoldDB" id="A0A392M2I3"/>
<dbReference type="Proteomes" id="UP000265520">
    <property type="component" value="Unassembled WGS sequence"/>
</dbReference>
<reference evidence="3 4" key="1">
    <citation type="journal article" date="2018" name="Front. Plant Sci.">
        <title>Red Clover (Trifolium pratense) and Zigzag Clover (T. medium) - A Picture of Genomic Similarities and Differences.</title>
        <authorList>
            <person name="Dluhosova J."/>
            <person name="Istvanek J."/>
            <person name="Nedelnik J."/>
            <person name="Repkova J."/>
        </authorList>
    </citation>
    <scope>NUCLEOTIDE SEQUENCE [LARGE SCALE GENOMIC DNA]</scope>
    <source>
        <strain evidence="4">cv. 10/8</strain>
        <tissue evidence="3">Leaf</tissue>
    </source>
</reference>
<gene>
    <name evidence="3" type="ORF">A2U01_0002263</name>
</gene>
<protein>
    <recommendedName>
        <fullName evidence="2">Retrotransposon gag domain-containing protein</fullName>
    </recommendedName>
</protein>
<organism evidence="3 4">
    <name type="scientific">Trifolium medium</name>
    <dbReference type="NCBI Taxonomy" id="97028"/>
    <lineage>
        <taxon>Eukaryota</taxon>
        <taxon>Viridiplantae</taxon>
        <taxon>Streptophyta</taxon>
        <taxon>Embryophyta</taxon>
        <taxon>Tracheophyta</taxon>
        <taxon>Spermatophyta</taxon>
        <taxon>Magnoliopsida</taxon>
        <taxon>eudicotyledons</taxon>
        <taxon>Gunneridae</taxon>
        <taxon>Pentapetalae</taxon>
        <taxon>rosids</taxon>
        <taxon>fabids</taxon>
        <taxon>Fabales</taxon>
        <taxon>Fabaceae</taxon>
        <taxon>Papilionoideae</taxon>
        <taxon>50 kb inversion clade</taxon>
        <taxon>NPAAA clade</taxon>
        <taxon>Hologalegina</taxon>
        <taxon>IRL clade</taxon>
        <taxon>Trifolieae</taxon>
        <taxon>Trifolium</taxon>
    </lineage>
</organism>
<feature type="compositionally biased region" description="Polar residues" evidence="1">
    <location>
        <begin position="23"/>
        <end position="38"/>
    </location>
</feature>
<evidence type="ECO:0000313" key="3">
    <source>
        <dbReference type="EMBL" id="MCH81476.1"/>
    </source>
</evidence>
<dbReference type="PANTHER" id="PTHR33223">
    <property type="entry name" value="CCHC-TYPE DOMAIN-CONTAINING PROTEIN"/>
    <property type="match status" value="1"/>
</dbReference>
<feature type="compositionally biased region" description="Basic and acidic residues" evidence="1">
    <location>
        <begin position="63"/>
        <end position="75"/>
    </location>
</feature>
<proteinExistence type="predicted"/>
<keyword evidence="4" id="KW-1185">Reference proteome</keyword>
<feature type="domain" description="Retrotransposon gag" evidence="2">
    <location>
        <begin position="198"/>
        <end position="289"/>
    </location>
</feature>
<feature type="compositionally biased region" description="Polar residues" evidence="1">
    <location>
        <begin position="105"/>
        <end position="115"/>
    </location>
</feature>
<dbReference type="InterPro" id="IPR005162">
    <property type="entry name" value="Retrotrans_gag_dom"/>
</dbReference>
<name>A0A392M2I3_9FABA</name>
<dbReference type="EMBL" id="LXQA010002347">
    <property type="protein sequence ID" value="MCH81476.1"/>
    <property type="molecule type" value="Genomic_DNA"/>
</dbReference>
<dbReference type="PANTHER" id="PTHR33223:SF10">
    <property type="entry name" value="AMINOTRANSFERASE-LIKE PLANT MOBILE DOMAIN-CONTAINING PROTEIN"/>
    <property type="match status" value="1"/>
</dbReference>
<sequence>AHQRPAATTRPPNQRIGEESASLEEQFSPAETLQVRDTSSSSQQHSSKAPCSGTARTASTAKQEARPHSPREDRVSPTAKKGKQAVRSEHRHQSPQGLKLMTMHAPSSSHAQHGNNRGKRSPTPPRYDNNSTPSLEGSDEEATRCPLSRGIIRSPIPSGFEKPPSLGTYDGQTDPDEHVDNINTILDFRRVSGAIRCRLFPTTLRKEAMAWYQSLAPQSVSSWKDLTEQFCRHFTASRRHSKTVATLEAIYQVKDESLRNYIERFNKEAVQVNTTDDMKKYLLERGLRPRSDFAKVVGIEKPRTLDELLAKAQAYMQYEEVEVADAIRHSRLEDSHPAREPSHKGGDKKRNDRPREPRGPPSTFTNYTPLIASRETILAEVATADFRASGIKFPKQVPLKPYHDRNKYCRYHKLYDHVTEECIQLKDAIEIMIRDG</sequence>
<feature type="region of interest" description="Disordered" evidence="1">
    <location>
        <begin position="330"/>
        <end position="367"/>
    </location>
</feature>